<dbReference type="Pfam" id="PF02836">
    <property type="entry name" value="Glyco_hydro_2_C"/>
    <property type="match status" value="1"/>
</dbReference>
<dbReference type="InterPro" id="IPR017853">
    <property type="entry name" value="GH"/>
</dbReference>
<keyword evidence="3 4" id="KW-0326">Glycosidase</keyword>
<dbReference type="InterPro" id="IPR006104">
    <property type="entry name" value="Glyco_hydro_2_N"/>
</dbReference>
<dbReference type="EC" id="3.2.1.23" evidence="4"/>
<dbReference type="PANTHER" id="PTHR42732:SF1">
    <property type="entry name" value="BETA-MANNOSIDASE"/>
    <property type="match status" value="1"/>
</dbReference>
<proteinExistence type="inferred from homology"/>
<dbReference type="PRINTS" id="PR00132">
    <property type="entry name" value="GLHYDRLASE2"/>
</dbReference>
<evidence type="ECO:0000256" key="3">
    <source>
        <dbReference type="ARBA" id="ARBA00023295"/>
    </source>
</evidence>
<dbReference type="PROSITE" id="PS50022">
    <property type="entry name" value="FA58C_3"/>
    <property type="match status" value="1"/>
</dbReference>
<dbReference type="GO" id="GO:0005975">
    <property type="term" value="P:carbohydrate metabolic process"/>
    <property type="evidence" value="ECO:0007669"/>
    <property type="project" value="InterPro"/>
</dbReference>
<dbReference type="AlphaFoldDB" id="A0A6N3FNI0"/>
<dbReference type="InterPro" id="IPR006101">
    <property type="entry name" value="Glyco_hydro_2"/>
</dbReference>
<dbReference type="Gene3D" id="2.60.40.10">
    <property type="entry name" value="Immunoglobulins"/>
    <property type="match status" value="2"/>
</dbReference>
<dbReference type="InterPro" id="IPR006103">
    <property type="entry name" value="Glyco_hydro_2_cat"/>
</dbReference>
<dbReference type="Gene3D" id="3.20.20.80">
    <property type="entry name" value="Glycosidases"/>
    <property type="match status" value="1"/>
</dbReference>
<keyword evidence="2 4" id="KW-0378">Hydrolase</keyword>
<dbReference type="InterPro" id="IPR000421">
    <property type="entry name" value="FA58C"/>
</dbReference>
<dbReference type="RefSeq" id="WP_278655027.1">
    <property type="nucleotide sequence ID" value="NZ_CACRUT010000023.1"/>
</dbReference>
<dbReference type="InterPro" id="IPR013783">
    <property type="entry name" value="Ig-like_fold"/>
</dbReference>
<sequence length="866" mass="96243">MRTWLKWLNVVWLWAMVPALYAGNTSREVLNLNPSWKYSRGDDAGAARPAYDDSAWERVGLPHSFSIPYFMSKDFYVGYGWYRREVDLTAKQLKKKIFLEFDGVFQEAEVFVNGVRAGSHVGGYTGFSIDITLQARKGRNVIAVRVNNLWHPDRAPRAGEHVFSGGIYRNVRLVLKSPAYIDWYGTSVTTPDLAQNDGRSSTVRVVTDLCNATGSEATFRLQTDVVDAEGRTVASVTDDYKIASGASVQADQTTPTVEQPICWSPEQPYLYKVVSTLSRKGRVLDRTETVWGFRWMEWTADKGFFLNGKHLYLRGANVHQDHAGWGDAVTEAGMWRDVRMMKEAGFNFIRGSHYPHSPAFVEACDREGMLFWSENAFWGIGGFRADGYWNASAYPVEAEGRAGFDRSVKTQLAEMIRIHRNHPSIIAWSMCNEAFFSAPAAMDGVRALLKECVALSRQLDPTRPAAIGGAQRPLGKDRIDLLGDIAGYNGDGGIIPDFQQPGIPSMVSEYGSVTADRPGKYAPGWGDLQKNEAYKGLPWRSGQAVWCGFDHGSIAGSVMGKMGIVDYFRIPKRAWYWYRKAYRGVEPPTWPVEGKAERLVLTSDKHEGVRTDGTDDVMLQVGVQDAAGRDVSGNPTVTLTVVSGPGEFPTGRSITFSVDSDIRMADGKAAIEFRAYEAGTAVVEARAEGLPPTHIEIGFVGERPYREGVTPVVKERPYVRYVREAEKEILAFGRNNPTFASSQAEGRASGQGADGNPSTYWQAAADDPSPWWMSDTEKGLLLRRIKVTFPRTAVYRYRIEVSSDKEHWQKVAENSPSPKIENVRVVEFPAEMPTVKARFVRVSFKENTAGLPAAVAEIEITGVVED</sequence>
<gene>
    <name evidence="4" type="primary">lacZ_2</name>
    <name evidence="4" type="ORF">PCLFYP37_00157</name>
</gene>
<dbReference type="SUPFAM" id="SSF49785">
    <property type="entry name" value="Galactose-binding domain-like"/>
    <property type="match status" value="2"/>
</dbReference>
<comment type="similarity">
    <text evidence="1">Belongs to the glycosyl hydrolase 2 family.</text>
</comment>
<dbReference type="InterPro" id="IPR051913">
    <property type="entry name" value="GH2_Domain-Containing"/>
</dbReference>
<evidence type="ECO:0000256" key="2">
    <source>
        <dbReference type="ARBA" id="ARBA00022801"/>
    </source>
</evidence>
<dbReference type="InterPro" id="IPR006102">
    <property type="entry name" value="Ig-like_GH2"/>
</dbReference>
<dbReference type="Pfam" id="PF00754">
    <property type="entry name" value="F5_F8_type_C"/>
    <property type="match status" value="1"/>
</dbReference>
<dbReference type="EMBL" id="CACRUT010000023">
    <property type="protein sequence ID" value="VYU53997.1"/>
    <property type="molecule type" value="Genomic_DNA"/>
</dbReference>
<accession>A0A6N3FNI0</accession>
<evidence type="ECO:0000313" key="4">
    <source>
        <dbReference type="EMBL" id="VYU53997.1"/>
    </source>
</evidence>
<name>A0A6N3FNI0_9BACT</name>
<evidence type="ECO:0000256" key="1">
    <source>
        <dbReference type="ARBA" id="ARBA00007401"/>
    </source>
</evidence>
<dbReference type="SUPFAM" id="SSF51445">
    <property type="entry name" value="(Trans)glycosidases"/>
    <property type="match status" value="1"/>
</dbReference>
<dbReference type="Gene3D" id="2.60.120.260">
    <property type="entry name" value="Galactose-binding domain-like"/>
    <property type="match status" value="2"/>
</dbReference>
<dbReference type="PANTHER" id="PTHR42732">
    <property type="entry name" value="BETA-GALACTOSIDASE"/>
    <property type="match status" value="1"/>
</dbReference>
<dbReference type="SUPFAM" id="SSF49303">
    <property type="entry name" value="beta-Galactosidase/glucuronidase domain"/>
    <property type="match status" value="1"/>
</dbReference>
<organism evidence="4">
    <name type="scientific">Paraprevotella clara</name>
    <dbReference type="NCBI Taxonomy" id="454154"/>
    <lineage>
        <taxon>Bacteria</taxon>
        <taxon>Pseudomonadati</taxon>
        <taxon>Bacteroidota</taxon>
        <taxon>Bacteroidia</taxon>
        <taxon>Bacteroidales</taxon>
        <taxon>Prevotellaceae</taxon>
        <taxon>Paraprevotella</taxon>
    </lineage>
</organism>
<dbReference type="InterPro" id="IPR008979">
    <property type="entry name" value="Galactose-bd-like_sf"/>
</dbReference>
<dbReference type="Pfam" id="PF00703">
    <property type="entry name" value="Glyco_hydro_2"/>
    <property type="match status" value="1"/>
</dbReference>
<protein>
    <submittedName>
        <fullName evidence="4">Beta-galactosidase</fullName>
        <ecNumber evidence="4">3.2.1.23</ecNumber>
    </submittedName>
</protein>
<dbReference type="GO" id="GO:0004565">
    <property type="term" value="F:beta-galactosidase activity"/>
    <property type="evidence" value="ECO:0007669"/>
    <property type="project" value="UniProtKB-EC"/>
</dbReference>
<reference evidence="4" key="1">
    <citation type="submission" date="2019-11" db="EMBL/GenBank/DDBJ databases">
        <authorList>
            <person name="Feng L."/>
        </authorList>
    </citation>
    <scope>NUCLEOTIDE SEQUENCE</scope>
    <source>
        <strain evidence="4">PclaraLFYP37</strain>
    </source>
</reference>
<dbReference type="InterPro" id="IPR036156">
    <property type="entry name" value="Beta-gal/glucu_dom_sf"/>
</dbReference>
<dbReference type="Pfam" id="PF02837">
    <property type="entry name" value="Glyco_hydro_2_N"/>
    <property type="match status" value="1"/>
</dbReference>